<sequence length="159" mass="16885">MAVPRGTRFEIEHEAVFPEGAAIVGPVSPDMEYVSQEDKARGRQPKQKVDEATGLLLWKVTVTDPSAVKDRDKSATVVILDPVQPVAPPAAMEGFDFRPVVFEGLTVEPRVQGEKFKYQGWVLRARAMRQPGVAGGSKSPGSKPGGASAGSDAAQKSAA</sequence>
<accession>A0A221VWM8</accession>
<feature type="compositionally biased region" description="Low complexity" evidence="1">
    <location>
        <begin position="149"/>
        <end position="159"/>
    </location>
</feature>
<proteinExistence type="predicted"/>
<name>A0A221VWM8_9PSEU</name>
<evidence type="ECO:0000313" key="3">
    <source>
        <dbReference type="Proteomes" id="UP000204221"/>
    </source>
</evidence>
<dbReference type="Proteomes" id="UP000204221">
    <property type="component" value="Chromosome"/>
</dbReference>
<dbReference type="KEGG" id="ahg:AHOG_01455"/>
<dbReference type="RefSeq" id="WP_093939751.1">
    <property type="nucleotide sequence ID" value="NZ_CP022521.1"/>
</dbReference>
<gene>
    <name evidence="2" type="ORF">AHOG_01455</name>
</gene>
<evidence type="ECO:0000256" key="1">
    <source>
        <dbReference type="SAM" id="MobiDB-lite"/>
    </source>
</evidence>
<dbReference type="OrthoDB" id="4299905at2"/>
<dbReference type="EMBL" id="CP022521">
    <property type="protein sequence ID" value="ASO17956.1"/>
    <property type="molecule type" value="Genomic_DNA"/>
</dbReference>
<protein>
    <submittedName>
        <fullName evidence="2">Uncharacterized protein</fullName>
    </submittedName>
</protein>
<reference evidence="2 3" key="1">
    <citation type="submission" date="2017-07" db="EMBL/GenBank/DDBJ databases">
        <title>Complete genome sequence of Actinoalloteichus hoggarensis DSM 45943, type strain of Actinoalloteichus hoggarensis.</title>
        <authorList>
            <person name="Ruckert C."/>
            <person name="Nouioui I."/>
            <person name="Willmese J."/>
            <person name="van Wezel G."/>
            <person name="Klenk H.-P."/>
            <person name="Kalinowski J."/>
            <person name="Zotchev S.B."/>
        </authorList>
    </citation>
    <scope>NUCLEOTIDE SEQUENCE [LARGE SCALE GENOMIC DNA]</scope>
    <source>
        <strain evidence="2 3">DSM 45943</strain>
    </source>
</reference>
<keyword evidence="3" id="KW-1185">Reference proteome</keyword>
<organism evidence="2 3">
    <name type="scientific">Actinoalloteichus hoggarensis</name>
    <dbReference type="NCBI Taxonomy" id="1470176"/>
    <lineage>
        <taxon>Bacteria</taxon>
        <taxon>Bacillati</taxon>
        <taxon>Actinomycetota</taxon>
        <taxon>Actinomycetes</taxon>
        <taxon>Pseudonocardiales</taxon>
        <taxon>Pseudonocardiaceae</taxon>
        <taxon>Actinoalloteichus</taxon>
    </lineage>
</organism>
<dbReference type="AlphaFoldDB" id="A0A221VWM8"/>
<feature type="region of interest" description="Disordered" evidence="1">
    <location>
        <begin position="130"/>
        <end position="159"/>
    </location>
</feature>
<evidence type="ECO:0000313" key="2">
    <source>
        <dbReference type="EMBL" id="ASO17956.1"/>
    </source>
</evidence>